<keyword evidence="1" id="KW-0472">Membrane</keyword>
<dbReference type="EMBL" id="LC052212">
    <property type="protein sequence ID" value="BAU80810.1"/>
    <property type="molecule type" value="Genomic_RNA"/>
</dbReference>
<evidence type="ECO:0000256" key="1">
    <source>
        <dbReference type="SAM" id="Phobius"/>
    </source>
</evidence>
<dbReference type="Proteomes" id="UP000202842">
    <property type="component" value="Segment"/>
</dbReference>
<evidence type="ECO:0000313" key="2">
    <source>
        <dbReference type="EMBL" id="BAU80810.1"/>
    </source>
</evidence>
<accession>A0A169MUR8</accession>
<reference evidence="2" key="1">
    <citation type="journal article" date="2016" name="Arch. Virol.">
        <title>Molecular characterization of a novel putative ampelovirus tentatively named grapevine leafroll-associated virus 13.</title>
        <authorList>
            <person name="Ito T."/>
            <person name="Nakaune R."/>
        </authorList>
    </citation>
    <scope>NUCLEOTIDE SEQUENCE [LARGE SCALE GENOMIC DNA]</scope>
    <source>
        <strain evidence="2">A177</strain>
    </source>
</reference>
<dbReference type="KEGG" id="vg:29200771"/>
<sequence>MNRRAFDSDLRAIAVFLIAVASVGLISGGIFLIYKLRNKRLVDKESSDRSKSGNVYRQFPV</sequence>
<keyword evidence="1 2" id="KW-0812">Transmembrane</keyword>
<keyword evidence="1" id="KW-1133">Transmembrane helix</keyword>
<evidence type="ECO:0000313" key="3">
    <source>
        <dbReference type="Proteomes" id="UP000202842"/>
    </source>
</evidence>
<feature type="transmembrane region" description="Helical" evidence="1">
    <location>
        <begin position="12"/>
        <end position="34"/>
    </location>
</feature>
<organism evidence="2">
    <name type="scientific">Grapevine leafroll-associated virus 13</name>
    <dbReference type="NCBI Taxonomy" id="1815581"/>
    <lineage>
        <taxon>Viruses</taxon>
        <taxon>Riboviria</taxon>
        <taxon>Orthornavirae</taxon>
        <taxon>Kitrinoviricota</taxon>
        <taxon>Alsuviricetes</taxon>
        <taxon>Martellivirales</taxon>
        <taxon>Closteroviridae</taxon>
        <taxon>Ampelovirus</taxon>
        <taxon>Ampelovirus tredecimvitis</taxon>
    </lineage>
</organism>
<dbReference type="GeneID" id="29200771"/>
<proteinExistence type="predicted"/>
<name>A0A169MUR8_9CLOS</name>
<dbReference type="RefSeq" id="YP_009249461.1">
    <property type="nucleotide sequence ID" value="NC_029783.1"/>
</dbReference>
<protein>
    <submittedName>
        <fullName evidence="2">Putative transmembrane protein</fullName>
    </submittedName>
</protein>
<gene>
    <name evidence="2" type="primary">p7</name>
</gene>
<keyword evidence="3" id="KW-1185">Reference proteome</keyword>